<keyword evidence="3" id="KW-1185">Reference proteome</keyword>
<gene>
    <name evidence="2" type="ORF">CFIMG_008030RA00001</name>
</gene>
<feature type="compositionally biased region" description="Polar residues" evidence="1">
    <location>
        <begin position="263"/>
        <end position="280"/>
    </location>
</feature>
<evidence type="ECO:0000313" key="2">
    <source>
        <dbReference type="EMBL" id="PHH54111.1"/>
    </source>
</evidence>
<dbReference type="OrthoDB" id="5234071at2759"/>
<feature type="region of interest" description="Disordered" evidence="1">
    <location>
        <begin position="394"/>
        <end position="485"/>
    </location>
</feature>
<feature type="compositionally biased region" description="Polar residues" evidence="1">
    <location>
        <begin position="929"/>
        <end position="942"/>
    </location>
</feature>
<feature type="compositionally biased region" description="Polar residues" evidence="1">
    <location>
        <begin position="879"/>
        <end position="893"/>
    </location>
</feature>
<comment type="caution">
    <text evidence="2">The sequence shown here is derived from an EMBL/GenBank/DDBJ whole genome shotgun (WGS) entry which is preliminary data.</text>
</comment>
<feature type="compositionally biased region" description="Low complexity" evidence="1">
    <location>
        <begin position="424"/>
        <end position="467"/>
    </location>
</feature>
<feature type="compositionally biased region" description="Low complexity" evidence="1">
    <location>
        <begin position="628"/>
        <end position="637"/>
    </location>
</feature>
<feature type="compositionally biased region" description="Polar residues" evidence="1">
    <location>
        <begin position="45"/>
        <end position="54"/>
    </location>
</feature>
<feature type="compositionally biased region" description="Polar residues" evidence="1">
    <location>
        <begin position="18"/>
        <end position="28"/>
    </location>
</feature>
<name>A0A2C5XA87_9PEZI</name>
<feature type="region of interest" description="Disordered" evidence="1">
    <location>
        <begin position="575"/>
        <end position="645"/>
    </location>
</feature>
<sequence>MVSFFGLKLGGDKKKKSQPSNSPDSSTKSLRRLDQGKSDAAKTFGSPNGASTWDGTPVRKRLSSSARPGTSHSFRSFTTPRPVFMNGTATASLVDLQSFDHIPRPNRDSIRHTPETEARHGFASPDRFSMKPRAAVGAVGISSPPSSSRPTVRPSTSSGAHHEPLRRPSFSSFGREQLLFVTPREPSLPNQRSETGDIVSLGDRRPSNATEKPSLTESPVKYEALDSLFSGDEGADEVLDNAPKPPPMATSISVNTAIPSQSEMSLASPMHSSPVVQSLDSPAHSYMSASSSRTHGPNQMTSTSPLMHPNKGPQPGAFKPYSPAVALNGGNPTDRMRSPSVSSSQLASSSAPTFNESLSVQRPTLDTLTISTSGSPVISESPFSQFNFEFDLGPSSSLSSPSKSAVSTPATEVMSIMDRKDSFSRASTTSPSPSLTLISSHESVLSSRPSVSKSTSIRSTPSPSHSVRSARSIERPSFEKSVSTKPVAPSGLRVVRNAIPSIVPDTSGLGIAADRSSFVAKLQRTNFGARSPTPESEFVLHGDEALALQWEGPPVIRDVAAKRDTLTISSPRRQSFSFNLDSSDHNQGLFAGESEGQMSPERPKTSAGPATDFSRGLSGSPTQRARRASGGASSNSRLDAIRPSPLKIGTTTAKLVQAMPKSPLSVAPQQATLQTHVVPAQITQIAQVAELGMFEAQSAEVSVAFHLQTTSLKTSLQTSTATGIATDQASIASPATESSFTADSAIASPALESPASAGTVANQLWPARVPYDSVRDKNGYAVPNPRGAPAAKSPVYQTSALPLTSLSHGDSSPLPPARHPGRGNVNADVPRASAWHGPSHPQRPKLVMPQDKFMSPRPAVQPPVSAVTQNTKVIWPSAGETSSPNSSLGTLDKNTSEASHKRENKAQESVRDRVRNLEVQDRNRDRSRSPQAGYSSNGSRSPISGPGVRRDASLLHNRPPPRPVRDDSVGAIPVSVTGDGFI</sequence>
<dbReference type="Proteomes" id="UP000222788">
    <property type="component" value="Unassembled WGS sequence"/>
</dbReference>
<feature type="region of interest" description="Disordered" evidence="1">
    <location>
        <begin position="263"/>
        <end position="358"/>
    </location>
</feature>
<feature type="compositionally biased region" description="Low complexity" evidence="1">
    <location>
        <begin position="281"/>
        <end position="292"/>
    </location>
</feature>
<evidence type="ECO:0000313" key="3">
    <source>
        <dbReference type="Proteomes" id="UP000222788"/>
    </source>
</evidence>
<reference evidence="2 3" key="1">
    <citation type="journal article" date="2013" name="Fungal Biol.">
        <title>Analysis of microsatellite markers in the genome of the plant pathogen Ceratocystis fimbriata.</title>
        <authorList>
            <person name="Simpson M.C."/>
            <person name="Wilken P.M."/>
            <person name="Coetzee M.P."/>
            <person name="Wingfield M.J."/>
            <person name="Wingfield B.D."/>
        </authorList>
    </citation>
    <scope>NUCLEOTIDE SEQUENCE [LARGE SCALE GENOMIC DNA]</scope>
    <source>
        <strain evidence="2 3">CBS 114723</strain>
    </source>
</reference>
<evidence type="ECO:0000256" key="1">
    <source>
        <dbReference type="SAM" id="MobiDB-lite"/>
    </source>
</evidence>
<dbReference type="EMBL" id="APWK03000032">
    <property type="protein sequence ID" value="PHH54111.1"/>
    <property type="molecule type" value="Genomic_DNA"/>
</dbReference>
<organism evidence="2 3">
    <name type="scientific">Ceratocystis fimbriata CBS 114723</name>
    <dbReference type="NCBI Taxonomy" id="1035309"/>
    <lineage>
        <taxon>Eukaryota</taxon>
        <taxon>Fungi</taxon>
        <taxon>Dikarya</taxon>
        <taxon>Ascomycota</taxon>
        <taxon>Pezizomycotina</taxon>
        <taxon>Sordariomycetes</taxon>
        <taxon>Hypocreomycetidae</taxon>
        <taxon>Microascales</taxon>
        <taxon>Ceratocystidaceae</taxon>
        <taxon>Ceratocystis</taxon>
    </lineage>
</organism>
<reference evidence="2 3" key="2">
    <citation type="journal article" date="2013" name="IMA Fungus">
        <title>IMA Genome-F 1: Ceratocystis fimbriata: Draft nuclear genome sequence for the plant pathogen, Ceratocystis fimbriata.</title>
        <authorList>
            <person name="Wilken P.M."/>
            <person name="Steenkamp E.T."/>
            <person name="Wingfield M.J."/>
            <person name="de Beer Z.W."/>
            <person name="Wingfield B.D."/>
        </authorList>
    </citation>
    <scope>NUCLEOTIDE SEQUENCE [LARGE SCALE GENOMIC DNA]</scope>
    <source>
        <strain evidence="2 3">CBS 114723</strain>
    </source>
</reference>
<feature type="compositionally biased region" description="Low complexity" evidence="1">
    <location>
        <begin position="394"/>
        <end position="409"/>
    </location>
</feature>
<accession>A0A2C5XA87</accession>
<feature type="region of interest" description="Disordered" evidence="1">
    <location>
        <begin position="95"/>
        <end position="221"/>
    </location>
</feature>
<feature type="compositionally biased region" description="Polar residues" evidence="1">
    <location>
        <begin position="63"/>
        <end position="79"/>
    </location>
</feature>
<feature type="compositionally biased region" description="Polar residues" evidence="1">
    <location>
        <begin position="293"/>
        <end position="305"/>
    </location>
</feature>
<dbReference type="AlphaFoldDB" id="A0A2C5XA87"/>
<feature type="compositionally biased region" description="Basic and acidic residues" evidence="1">
    <location>
        <begin position="101"/>
        <end position="120"/>
    </location>
</feature>
<feature type="compositionally biased region" description="Basic and acidic residues" evidence="1">
    <location>
        <begin position="894"/>
        <end position="928"/>
    </location>
</feature>
<feature type="compositionally biased region" description="Basic and acidic residues" evidence="1">
    <location>
        <begin position="31"/>
        <end position="40"/>
    </location>
</feature>
<feature type="compositionally biased region" description="Low complexity" evidence="1">
    <location>
        <begin position="142"/>
        <end position="158"/>
    </location>
</feature>
<feature type="region of interest" description="Disordered" evidence="1">
    <location>
        <begin position="1"/>
        <end position="82"/>
    </location>
</feature>
<proteinExistence type="predicted"/>
<feature type="region of interest" description="Disordered" evidence="1">
    <location>
        <begin position="803"/>
        <end position="982"/>
    </location>
</feature>
<feature type="compositionally biased region" description="Low complexity" evidence="1">
    <location>
        <begin position="338"/>
        <end position="350"/>
    </location>
</feature>
<feature type="region of interest" description="Disordered" evidence="1">
    <location>
        <begin position="233"/>
        <end position="252"/>
    </location>
</feature>
<protein>
    <submittedName>
        <fullName evidence="2">Uncharacterized protein</fullName>
    </submittedName>
</protein>
<feature type="compositionally biased region" description="Polar residues" evidence="1">
    <location>
        <begin position="207"/>
        <end position="217"/>
    </location>
</feature>